<dbReference type="GO" id="GO:0012505">
    <property type="term" value="C:endomembrane system"/>
    <property type="evidence" value="ECO:0007669"/>
    <property type="project" value="UniProtKB-SubCell"/>
</dbReference>
<comment type="subcellular location">
    <subcellularLocation>
        <location evidence="1">Endomembrane system</location>
        <topology evidence="1">Multi-pass membrane protein</topology>
    </subcellularLocation>
</comment>
<evidence type="ECO:0000256" key="2">
    <source>
        <dbReference type="ARBA" id="ARBA00022692"/>
    </source>
</evidence>
<keyword evidence="7" id="KW-1185">Reference proteome</keyword>
<dbReference type="InterPro" id="IPR007318">
    <property type="entry name" value="Phopholipid_MeTrfase"/>
</dbReference>
<accession>A0A5P9CID8</accession>
<evidence type="ECO:0000313" key="7">
    <source>
        <dbReference type="Proteomes" id="UP000326936"/>
    </source>
</evidence>
<keyword evidence="3 5" id="KW-1133">Transmembrane helix</keyword>
<evidence type="ECO:0000256" key="1">
    <source>
        <dbReference type="ARBA" id="ARBA00004127"/>
    </source>
</evidence>
<sequence>MKSLERKLPPPLVFIILCLAIKFTSDEFNTLSVNLPFAHIVLIACLVVSVLVGFAGVYEFRKAKTTISPIQVKHASKVVDTGVFSFTRNPMYLSMFVLLFGFAYWQQNILSMLITFIFVFYINRFQIFPEEAALEELFGATYVDYKQRVRRWI</sequence>
<reference evidence="6 7" key="1">
    <citation type="submission" date="2019-10" db="EMBL/GenBank/DDBJ databases">
        <title>Complete genome sequence of Vibrio sp. strain THAF100, isolated from non-filtered water from the water column of tank 6 of a marine aquarium containing stony-coral fragments. Water maintained at 26 degree C.</title>
        <authorList>
            <person name="Ruckert C."/>
            <person name="Franco A."/>
            <person name="Kalinowski J."/>
            <person name="Glaeser S."/>
        </authorList>
    </citation>
    <scope>NUCLEOTIDE SEQUENCE [LARGE SCALE GENOMIC DNA]</scope>
    <source>
        <strain evidence="6 7">THAF100</strain>
    </source>
</reference>
<dbReference type="Proteomes" id="UP000326936">
    <property type="component" value="Chromosome"/>
</dbReference>
<gene>
    <name evidence="6" type="ORF">FIV01_06595</name>
</gene>
<keyword evidence="4 5" id="KW-0472">Membrane</keyword>
<evidence type="ECO:0000256" key="5">
    <source>
        <dbReference type="SAM" id="Phobius"/>
    </source>
</evidence>
<protein>
    <recommendedName>
        <fullName evidence="8">Isoprenylcysteine carboxyl methyltransferase (ICMT) family protein</fullName>
    </recommendedName>
</protein>
<keyword evidence="2 5" id="KW-0812">Transmembrane</keyword>
<evidence type="ECO:0000256" key="3">
    <source>
        <dbReference type="ARBA" id="ARBA00022989"/>
    </source>
</evidence>
<evidence type="ECO:0000256" key="4">
    <source>
        <dbReference type="ARBA" id="ARBA00023136"/>
    </source>
</evidence>
<dbReference type="EMBL" id="CP045350">
    <property type="protein sequence ID" value="QFT26089.1"/>
    <property type="molecule type" value="Genomic_DNA"/>
</dbReference>
<evidence type="ECO:0008006" key="8">
    <source>
        <dbReference type="Google" id="ProtNLM"/>
    </source>
</evidence>
<dbReference type="GO" id="GO:0016740">
    <property type="term" value="F:transferase activity"/>
    <property type="evidence" value="ECO:0007669"/>
    <property type="project" value="UniProtKB-ARBA"/>
</dbReference>
<feature type="transmembrane region" description="Helical" evidence="5">
    <location>
        <begin position="36"/>
        <end position="58"/>
    </location>
</feature>
<organism evidence="6 7">
    <name type="scientific">Vibrio aquimaris</name>
    <dbReference type="NCBI Taxonomy" id="2587862"/>
    <lineage>
        <taxon>Bacteria</taxon>
        <taxon>Pseudomonadati</taxon>
        <taxon>Pseudomonadota</taxon>
        <taxon>Gammaproteobacteria</taxon>
        <taxon>Vibrionales</taxon>
        <taxon>Vibrionaceae</taxon>
        <taxon>Vibrio</taxon>
    </lineage>
</organism>
<proteinExistence type="predicted"/>
<dbReference type="PANTHER" id="PTHR12714:SF24">
    <property type="entry name" value="SLR1182 PROTEIN"/>
    <property type="match status" value="1"/>
</dbReference>
<dbReference type="Pfam" id="PF04191">
    <property type="entry name" value="PEMT"/>
    <property type="match status" value="1"/>
</dbReference>
<dbReference type="OrthoDB" id="9811969at2"/>
<dbReference type="KEGG" id="vaq:FIV01_06595"/>
<dbReference type="RefSeq" id="WP_152430282.1">
    <property type="nucleotide sequence ID" value="NZ_CBCSDK010000002.1"/>
</dbReference>
<name>A0A5P9CID8_9VIBR</name>
<feature type="transmembrane region" description="Helical" evidence="5">
    <location>
        <begin position="96"/>
        <end position="122"/>
    </location>
</feature>
<evidence type="ECO:0000313" key="6">
    <source>
        <dbReference type="EMBL" id="QFT26089.1"/>
    </source>
</evidence>
<dbReference type="AlphaFoldDB" id="A0A5P9CID8"/>
<dbReference type="PANTHER" id="PTHR12714">
    <property type="entry name" value="PROTEIN-S ISOPRENYLCYSTEINE O-METHYLTRANSFERASE"/>
    <property type="match status" value="1"/>
</dbReference>
<dbReference type="Gene3D" id="1.20.120.1630">
    <property type="match status" value="1"/>
</dbReference>